<proteinExistence type="predicted"/>
<evidence type="ECO:0008006" key="3">
    <source>
        <dbReference type="Google" id="ProtNLM"/>
    </source>
</evidence>
<gene>
    <name evidence="1" type="ORF">PV328_001147</name>
</gene>
<protein>
    <recommendedName>
        <fullName evidence="3">SWIM-type domain-containing protein</fullName>
    </recommendedName>
</protein>
<dbReference type="EMBL" id="JAQQBS010000001">
    <property type="protein sequence ID" value="KAK0177068.1"/>
    <property type="molecule type" value="Genomic_DNA"/>
</dbReference>
<reference evidence="1" key="1">
    <citation type="journal article" date="2023" name="bioRxiv">
        <title>Scaffold-level genome assemblies of two parasitoid biocontrol wasps reveal the parthenogenesis mechanism and an associated novel virus.</title>
        <authorList>
            <person name="Inwood S."/>
            <person name="Skelly J."/>
            <person name="Guhlin J."/>
            <person name="Harrop T."/>
            <person name="Goldson S."/>
            <person name="Dearden P."/>
        </authorList>
    </citation>
    <scope>NUCLEOTIDE SEQUENCE</scope>
    <source>
        <strain evidence="1">Irish</strain>
        <tissue evidence="1">Whole body</tissue>
    </source>
</reference>
<reference evidence="1" key="2">
    <citation type="submission" date="2023-03" db="EMBL/GenBank/DDBJ databases">
        <authorList>
            <person name="Inwood S.N."/>
            <person name="Skelly J.G."/>
            <person name="Guhlin J."/>
            <person name="Harrop T.W.R."/>
            <person name="Goldson S.G."/>
            <person name="Dearden P.K."/>
        </authorList>
    </citation>
    <scope>NUCLEOTIDE SEQUENCE</scope>
    <source>
        <strain evidence="1">Irish</strain>
        <tissue evidence="1">Whole body</tissue>
    </source>
</reference>
<evidence type="ECO:0000313" key="1">
    <source>
        <dbReference type="EMBL" id="KAK0177068.1"/>
    </source>
</evidence>
<dbReference type="PANTHER" id="PTHR47526">
    <property type="entry name" value="ATP-DEPENDENT DNA HELICASE"/>
    <property type="match status" value="1"/>
</dbReference>
<accession>A0AA39KX05</accession>
<dbReference type="PANTHER" id="PTHR47526:SF3">
    <property type="entry name" value="PHD-TYPE DOMAIN-CONTAINING PROTEIN"/>
    <property type="match status" value="1"/>
</dbReference>
<dbReference type="Proteomes" id="UP001168990">
    <property type="component" value="Unassembled WGS sequence"/>
</dbReference>
<sequence length="260" mass="29682">MYISEQEICRWGQTNPSKRNYIEGKKIASAGHVVKCGKLSETNDNDEVRFVAFCMQTSNLKNKPHQIICSVSCDGKILSMVCTYKAGLGEKCKHIFGTLFYCTLIDLNTLPMLSCTDVKCSWKQDHKRVLETYIPQPIEQHSCFRKKKEIEDMATPAQELKMQEIFKNSCVHSALAQHAMGSHNPAADSVNKFLKSSKNKNKKKQQCFKTKLNLSFNVLHLHRNSGQNVWPEFDQVAENLSIFCSLFLLGKFDVIRLCTY</sequence>
<name>A0AA39KX05_9HYME</name>
<organism evidence="1 2">
    <name type="scientific">Microctonus aethiopoides</name>
    <dbReference type="NCBI Taxonomy" id="144406"/>
    <lineage>
        <taxon>Eukaryota</taxon>
        <taxon>Metazoa</taxon>
        <taxon>Ecdysozoa</taxon>
        <taxon>Arthropoda</taxon>
        <taxon>Hexapoda</taxon>
        <taxon>Insecta</taxon>
        <taxon>Pterygota</taxon>
        <taxon>Neoptera</taxon>
        <taxon>Endopterygota</taxon>
        <taxon>Hymenoptera</taxon>
        <taxon>Apocrita</taxon>
        <taxon>Ichneumonoidea</taxon>
        <taxon>Braconidae</taxon>
        <taxon>Euphorinae</taxon>
        <taxon>Microctonus</taxon>
    </lineage>
</organism>
<comment type="caution">
    <text evidence="1">The sequence shown here is derived from an EMBL/GenBank/DDBJ whole genome shotgun (WGS) entry which is preliminary data.</text>
</comment>
<keyword evidence="2" id="KW-1185">Reference proteome</keyword>
<evidence type="ECO:0000313" key="2">
    <source>
        <dbReference type="Proteomes" id="UP001168990"/>
    </source>
</evidence>
<dbReference type="AlphaFoldDB" id="A0AA39KX05"/>